<dbReference type="Proteomes" id="UP001073122">
    <property type="component" value="Unassembled WGS sequence"/>
</dbReference>
<reference evidence="1" key="1">
    <citation type="submission" date="2022-10" db="EMBL/GenBank/DDBJ databases">
        <title>Chryseobacterium sp. nov., a novel bacterial species.</title>
        <authorList>
            <person name="Cao Y."/>
        </authorList>
    </citation>
    <scope>NUCLEOTIDE SEQUENCE</scope>
    <source>
        <strain evidence="1">CCTCC AB2015118</strain>
    </source>
</reference>
<sequence>MKRHLTLFSAIILNGFVFGQISAPRTSPSKPKEIDNISTATICHDFPDHKAYFPNGKEGFTKKIENVITLESVKLKKGEKIFKAILNFIVERDGTISGIQVSGTNEKFNNAIKLATKQIKGKWVPAKENGNVLRSKMQIPIVINSH</sequence>
<gene>
    <name evidence="1" type="ORF">OF897_01380</name>
</gene>
<dbReference type="EMBL" id="JAOVZW010000001">
    <property type="protein sequence ID" value="MCX8522577.1"/>
    <property type="molecule type" value="Genomic_DNA"/>
</dbReference>
<organism evidence="1 2">
    <name type="scientific">Chryseobacterium formosus</name>
    <dbReference type="NCBI Taxonomy" id="1537363"/>
    <lineage>
        <taxon>Bacteria</taxon>
        <taxon>Pseudomonadati</taxon>
        <taxon>Bacteroidota</taxon>
        <taxon>Flavobacteriia</taxon>
        <taxon>Flavobacteriales</taxon>
        <taxon>Weeksellaceae</taxon>
        <taxon>Chryseobacterium group</taxon>
        <taxon>Chryseobacterium</taxon>
    </lineage>
</organism>
<proteinExistence type="predicted"/>
<comment type="caution">
    <text evidence="1">The sequence shown here is derived from an EMBL/GenBank/DDBJ whole genome shotgun (WGS) entry which is preliminary data.</text>
</comment>
<dbReference type="Gene3D" id="3.30.1150.10">
    <property type="match status" value="1"/>
</dbReference>
<evidence type="ECO:0000313" key="2">
    <source>
        <dbReference type="Proteomes" id="UP001073122"/>
    </source>
</evidence>
<protein>
    <submittedName>
        <fullName evidence="1">Energy transducer TonB</fullName>
    </submittedName>
</protein>
<keyword evidence="2" id="KW-1185">Reference proteome</keyword>
<accession>A0ABT3XKA7</accession>
<name>A0ABT3XKA7_9FLAO</name>
<dbReference type="RefSeq" id="WP_267263900.1">
    <property type="nucleotide sequence ID" value="NZ_JAOVZW010000001.1"/>
</dbReference>
<evidence type="ECO:0000313" key="1">
    <source>
        <dbReference type="EMBL" id="MCX8522577.1"/>
    </source>
</evidence>